<accession>A0A443SAF9</accession>
<dbReference type="PANTHER" id="PTHR23113">
    <property type="entry name" value="GUANINE NUCLEOTIDE EXCHANGE FACTOR"/>
    <property type="match status" value="1"/>
</dbReference>
<organism evidence="4 5">
    <name type="scientific">Leptotrombidium deliense</name>
    <dbReference type="NCBI Taxonomy" id="299467"/>
    <lineage>
        <taxon>Eukaryota</taxon>
        <taxon>Metazoa</taxon>
        <taxon>Ecdysozoa</taxon>
        <taxon>Arthropoda</taxon>
        <taxon>Chelicerata</taxon>
        <taxon>Arachnida</taxon>
        <taxon>Acari</taxon>
        <taxon>Acariformes</taxon>
        <taxon>Trombidiformes</taxon>
        <taxon>Prostigmata</taxon>
        <taxon>Anystina</taxon>
        <taxon>Parasitengona</taxon>
        <taxon>Trombiculoidea</taxon>
        <taxon>Trombiculidae</taxon>
        <taxon>Leptotrombidium</taxon>
    </lineage>
</organism>
<proteinExistence type="predicted"/>
<dbReference type="Proteomes" id="UP000288716">
    <property type="component" value="Unassembled WGS sequence"/>
</dbReference>
<evidence type="ECO:0000256" key="1">
    <source>
        <dbReference type="ARBA" id="ARBA00022658"/>
    </source>
</evidence>
<dbReference type="STRING" id="299467.A0A443SAF9"/>
<dbReference type="GO" id="GO:0005886">
    <property type="term" value="C:plasma membrane"/>
    <property type="evidence" value="ECO:0007669"/>
    <property type="project" value="TreeGrafter"/>
</dbReference>
<dbReference type="PROSITE" id="PS50009">
    <property type="entry name" value="RASGEF_CAT"/>
    <property type="match status" value="1"/>
</dbReference>
<dbReference type="PANTHER" id="PTHR23113:SF368">
    <property type="entry name" value="CELL DIVISION CONTROL PROTEIN 25"/>
    <property type="match status" value="1"/>
</dbReference>
<evidence type="ECO:0000313" key="4">
    <source>
        <dbReference type="EMBL" id="RWS24497.1"/>
    </source>
</evidence>
<dbReference type="InterPro" id="IPR001895">
    <property type="entry name" value="RASGEF_cat_dom"/>
</dbReference>
<dbReference type="Gene3D" id="1.10.840.10">
    <property type="entry name" value="Ras guanine-nucleotide exchange factors catalytic domain"/>
    <property type="match status" value="1"/>
</dbReference>
<comment type="caution">
    <text evidence="4">The sequence shown here is derived from an EMBL/GenBank/DDBJ whole genome shotgun (WGS) entry which is preliminary data.</text>
</comment>
<dbReference type="AlphaFoldDB" id="A0A443SAF9"/>
<name>A0A443SAF9_9ACAR</name>
<keyword evidence="1 2" id="KW-0344">Guanine-nucleotide releasing factor</keyword>
<dbReference type="InterPro" id="IPR023578">
    <property type="entry name" value="Ras_GEF_dom_sf"/>
</dbReference>
<dbReference type="InterPro" id="IPR036964">
    <property type="entry name" value="RASGEF_cat_dom_sf"/>
</dbReference>
<reference evidence="4 5" key="1">
    <citation type="journal article" date="2018" name="Gigascience">
        <title>Genomes of trombidid mites reveal novel predicted allergens and laterally-transferred genes associated with secondary metabolism.</title>
        <authorList>
            <person name="Dong X."/>
            <person name="Chaisiri K."/>
            <person name="Xia D."/>
            <person name="Armstrong S.D."/>
            <person name="Fang Y."/>
            <person name="Donnelly M.J."/>
            <person name="Kadowaki T."/>
            <person name="McGarry J.W."/>
            <person name="Darby A.C."/>
            <person name="Makepeace B.L."/>
        </authorList>
    </citation>
    <scope>NUCLEOTIDE SEQUENCE [LARGE SCALE GENOMIC DNA]</scope>
    <source>
        <strain evidence="4">UoL-UT</strain>
    </source>
</reference>
<feature type="domain" description="Ras-GEF" evidence="3">
    <location>
        <begin position="32"/>
        <end position="260"/>
    </location>
</feature>
<evidence type="ECO:0000313" key="5">
    <source>
        <dbReference type="Proteomes" id="UP000288716"/>
    </source>
</evidence>
<sequence length="369" mass="42831">MVYKLHRKRLKSIFEESEADPKKDVIKFGLLPPSSIAFTLTIIVKELFLTIKSDEVFRMLSSKAIDQENCPGITALLGFQKRILNLLTTSILDLPTVQERSKRIAFLIEVAEQLRFIGNWQSVFSIISSCQSPPIARLKHTWSYFFQNYSDHYREFLSLSREIMETNVESENTTSSIQCIPIFDKWLHQLKQQCTLTTDKSNDHSDKGHWQKPETIALWLNNEIITLEKLALEGKSHKKMQEKKKGIVHKIKKTFSHKPKNDKHDVCNISESFELSGHLNVNKSEINSCDKKSLHNKDNRQASQAPNTSDDCETRKFRIITDALSECHMKLVDYNLENNETARNFLLLQPYRIMDENMSISYTIEPVHR</sequence>
<dbReference type="EMBL" id="NCKV01004798">
    <property type="protein sequence ID" value="RWS24497.1"/>
    <property type="molecule type" value="Genomic_DNA"/>
</dbReference>
<dbReference type="GO" id="GO:0005085">
    <property type="term" value="F:guanyl-nucleotide exchange factor activity"/>
    <property type="evidence" value="ECO:0007669"/>
    <property type="project" value="UniProtKB-KW"/>
</dbReference>
<dbReference type="InterPro" id="IPR008937">
    <property type="entry name" value="Ras-like_GEF"/>
</dbReference>
<dbReference type="SMART" id="SM00147">
    <property type="entry name" value="RasGEF"/>
    <property type="match status" value="1"/>
</dbReference>
<evidence type="ECO:0000259" key="3">
    <source>
        <dbReference type="PROSITE" id="PS50009"/>
    </source>
</evidence>
<dbReference type="VEuPathDB" id="VectorBase:LDEU007543"/>
<dbReference type="SUPFAM" id="SSF48366">
    <property type="entry name" value="Ras GEF"/>
    <property type="match status" value="1"/>
</dbReference>
<dbReference type="GO" id="GO:0007265">
    <property type="term" value="P:Ras protein signal transduction"/>
    <property type="evidence" value="ECO:0007669"/>
    <property type="project" value="TreeGrafter"/>
</dbReference>
<dbReference type="OrthoDB" id="6510554at2759"/>
<dbReference type="Pfam" id="PF00617">
    <property type="entry name" value="RasGEF"/>
    <property type="match status" value="1"/>
</dbReference>
<protein>
    <recommendedName>
        <fullName evidence="3">Ras-GEF domain-containing protein</fullName>
    </recommendedName>
</protein>
<evidence type="ECO:0000256" key="2">
    <source>
        <dbReference type="PROSITE-ProRule" id="PRU00168"/>
    </source>
</evidence>
<gene>
    <name evidence="4" type="ORF">B4U80_13210</name>
</gene>
<keyword evidence="5" id="KW-1185">Reference proteome</keyword>